<dbReference type="PANTHER" id="PTHR14097">
    <property type="entry name" value="OXIDOREDUCTASE HTATIP2"/>
    <property type="match status" value="1"/>
</dbReference>
<reference evidence="3" key="1">
    <citation type="submission" date="2022-11" db="EMBL/GenBank/DDBJ databases">
        <authorList>
            <person name="Graham C."/>
            <person name="Newman J.D."/>
        </authorList>
    </citation>
    <scope>NUCLEOTIDE SEQUENCE</scope>
    <source>
        <strain evidence="3">DSM 19486</strain>
    </source>
</reference>
<gene>
    <name evidence="3" type="ORF">OQZ29_08475</name>
</gene>
<keyword evidence="4" id="KW-1185">Reference proteome</keyword>
<dbReference type="GO" id="GO:0016020">
    <property type="term" value="C:membrane"/>
    <property type="evidence" value="ECO:0007669"/>
    <property type="project" value="UniProtKB-SubCell"/>
</dbReference>
<evidence type="ECO:0000259" key="2">
    <source>
        <dbReference type="Pfam" id="PF01370"/>
    </source>
</evidence>
<dbReference type="InterPro" id="IPR036291">
    <property type="entry name" value="NAD(P)-bd_dom_sf"/>
</dbReference>
<dbReference type="SUPFAM" id="SSF51735">
    <property type="entry name" value="NAD(P)-binding Rossmann-fold domains"/>
    <property type="match status" value="1"/>
</dbReference>
<dbReference type="Pfam" id="PF01370">
    <property type="entry name" value="Epimerase"/>
    <property type="match status" value="1"/>
</dbReference>
<dbReference type="InterPro" id="IPR001509">
    <property type="entry name" value="Epimerase_deHydtase"/>
</dbReference>
<evidence type="ECO:0000256" key="1">
    <source>
        <dbReference type="ARBA" id="ARBA00004370"/>
    </source>
</evidence>
<proteinExistence type="predicted"/>
<dbReference type="PANTHER" id="PTHR14097:SF8">
    <property type="entry name" value="NAD(P)-BINDING DOMAIN-CONTAINING PROTEIN"/>
    <property type="match status" value="1"/>
</dbReference>
<evidence type="ECO:0000313" key="3">
    <source>
        <dbReference type="EMBL" id="MCX3264775.1"/>
    </source>
</evidence>
<name>A0A9X3I8Z7_9SPHI</name>
<comment type="subcellular location">
    <subcellularLocation>
        <location evidence="1">Membrane</location>
    </subcellularLocation>
</comment>
<feature type="domain" description="NAD-dependent epimerase/dehydratase" evidence="2">
    <location>
        <begin position="10"/>
        <end position="121"/>
    </location>
</feature>
<comment type="caution">
    <text evidence="3">The sequence shown here is derived from an EMBL/GenBank/DDBJ whole genome shotgun (WGS) entry which is preliminary data.</text>
</comment>
<dbReference type="Proteomes" id="UP001142592">
    <property type="component" value="Unassembled WGS sequence"/>
</dbReference>
<sequence length="225" mass="25463">MGKTRAINNVIITGSTGMVGEGVLIQCLNSPEIDAVLVINRKPCGYNHAKLKEIIHQDFFNFSSIEDQLKGYNACFFCLGISSVGVDNDTYYRMTYTLTLHVAETLSKLNDKMTFCYVSGSGTDENGRLNWQKVKGKTENDLTKIPFEQVYHFRPGFIKPIKGQKYAHNFYKYINWIFPIGRKFFANGFCTMTELGDAMINTLSHNSERRILEGKDIIALANEPS</sequence>
<dbReference type="Gene3D" id="3.40.50.720">
    <property type="entry name" value="NAD(P)-binding Rossmann-like Domain"/>
    <property type="match status" value="1"/>
</dbReference>
<dbReference type="EMBL" id="JAPJUH010000002">
    <property type="protein sequence ID" value="MCX3264775.1"/>
    <property type="molecule type" value="Genomic_DNA"/>
</dbReference>
<dbReference type="AlphaFoldDB" id="A0A9X3I8Z7"/>
<evidence type="ECO:0000313" key="4">
    <source>
        <dbReference type="Proteomes" id="UP001142592"/>
    </source>
</evidence>
<accession>A0A9X3I8Z7</accession>
<protein>
    <submittedName>
        <fullName evidence="3">NAD-dependent epimerase/dehydratase family protein</fullName>
    </submittedName>
</protein>
<dbReference type="RefSeq" id="WP_010601403.1">
    <property type="nucleotide sequence ID" value="NZ_JAPJUH010000002.1"/>
</dbReference>
<organism evidence="3 4">
    <name type="scientific">Pedobacter agri</name>
    <dbReference type="NCBI Taxonomy" id="454586"/>
    <lineage>
        <taxon>Bacteria</taxon>
        <taxon>Pseudomonadati</taxon>
        <taxon>Bacteroidota</taxon>
        <taxon>Sphingobacteriia</taxon>
        <taxon>Sphingobacteriales</taxon>
        <taxon>Sphingobacteriaceae</taxon>
        <taxon>Pedobacter</taxon>
    </lineage>
</organism>